<dbReference type="AlphaFoldDB" id="A0A7V8V222"/>
<evidence type="ECO:0000313" key="2">
    <source>
        <dbReference type="Proteomes" id="UP000551616"/>
    </source>
</evidence>
<sequence>MCCLGWAAPVQGAEFFGEFLYWKATEPVDWVLDTNRNPASQYVNYESTVYDFAPGFRLGMALDGQWNTNLQWTHFHTQTEETTSGHLTAAFLGGKESQPPTPKLYFDTGQIEASIDYDVIDLDWSSHVDLGHALRIRPVIGLRGGMIRQSFNTSFQADYVIGGTTSTRQVVEKAESNFWGIGPKVGIDGEYALVCSPQCEVSLTAGFFASYLLGDWSVPDETHITQTDNGVTTTTSQTIQVDSRDFASLAFQTMVGMNIRRGPWSGTIGYELNDWLNQCQIFTDATGPQNNDLLLQGLTARVAFEF</sequence>
<organism evidence="1 2">
    <name type="scientific">Bremerella alba</name>
    <dbReference type="NCBI Taxonomy" id="980252"/>
    <lineage>
        <taxon>Bacteria</taxon>
        <taxon>Pseudomonadati</taxon>
        <taxon>Planctomycetota</taxon>
        <taxon>Planctomycetia</taxon>
        <taxon>Pirellulales</taxon>
        <taxon>Pirellulaceae</taxon>
        <taxon>Bremerella</taxon>
    </lineage>
</organism>
<gene>
    <name evidence="1" type="ORF">HOV93_05950</name>
</gene>
<accession>A0A7V8V222</accession>
<protein>
    <submittedName>
        <fullName evidence="1">Uncharacterized protein</fullName>
    </submittedName>
</protein>
<name>A0A7V8V222_9BACT</name>
<dbReference type="InterPro" id="IPR007825">
    <property type="entry name" value="Major_OMP_Legionella"/>
</dbReference>
<keyword evidence="2" id="KW-1185">Reference proteome</keyword>
<evidence type="ECO:0000313" key="1">
    <source>
        <dbReference type="EMBL" id="MBA2113446.1"/>
    </source>
</evidence>
<proteinExistence type="predicted"/>
<dbReference type="EMBL" id="JABRWO010000001">
    <property type="protein sequence ID" value="MBA2113446.1"/>
    <property type="molecule type" value="Genomic_DNA"/>
</dbReference>
<dbReference type="Proteomes" id="UP000551616">
    <property type="component" value="Unassembled WGS sequence"/>
</dbReference>
<comment type="caution">
    <text evidence="1">The sequence shown here is derived from an EMBL/GenBank/DDBJ whole genome shotgun (WGS) entry which is preliminary data.</text>
</comment>
<dbReference type="Pfam" id="PF05150">
    <property type="entry name" value="Legionella_OMP"/>
    <property type="match status" value="1"/>
</dbReference>
<reference evidence="1 2" key="1">
    <citation type="submission" date="2020-05" db="EMBL/GenBank/DDBJ databases">
        <title>Bremerella alba sp. nov., a novel planctomycete isolated from the surface of the macroalga Fucus spiralis.</title>
        <authorList>
            <person name="Godinho O."/>
            <person name="Botelho R."/>
            <person name="Albuquerque L."/>
            <person name="Wiegand S."/>
            <person name="Da Costa M.S."/>
            <person name="Lobo-Da-Cunha A."/>
            <person name="Jogler C."/>
            <person name="Lage O.M."/>
        </authorList>
    </citation>
    <scope>NUCLEOTIDE SEQUENCE [LARGE SCALE GENOMIC DNA]</scope>
    <source>
        <strain evidence="1 2">FF15</strain>
    </source>
</reference>